<feature type="region of interest" description="Disordered" evidence="1">
    <location>
        <begin position="1"/>
        <end position="25"/>
    </location>
</feature>
<accession>A0A7S1RKR8</accession>
<name>A0A7S1RKR8_ALECA</name>
<sequence length="361" mass="39419">MTSPKASSPGAQRPPLAQMPVPETGDAEEAVRLRDLCKWQQEEIARLLLLVDELRKRIEAMGESAVQEGSGSPVAASMEKFGLREVAEARGQQRLKGVFERLYQDACQRITRYSLIRERLLASNALCNQVMAALSTRQAEDGSEVPDFERLNATASAALGGMFYHTDYLFRATCQYAMSQGVENTLFKVRRDFNDFDPNASEDTEQPDHDEARRHGPHRLPGRRSERPRKGGGQPASPRTGSTSVSPAKLKKASPLAEEHASFGQYVQSLKDANMEEEWRPKAGRDKKMMLSSSGDFSTLKAAVLEKGKDGGRANKGAGLVASQSLPALPKGRSLFQSPDSPAAAAAVKLLGATAFDLRQM</sequence>
<reference evidence="2" key="1">
    <citation type="submission" date="2021-01" db="EMBL/GenBank/DDBJ databases">
        <authorList>
            <person name="Corre E."/>
            <person name="Pelletier E."/>
            <person name="Niang G."/>
            <person name="Scheremetjew M."/>
            <person name="Finn R."/>
            <person name="Kale V."/>
            <person name="Holt S."/>
            <person name="Cochrane G."/>
            <person name="Meng A."/>
            <person name="Brown T."/>
            <person name="Cohen L."/>
        </authorList>
    </citation>
    <scope>NUCLEOTIDE SEQUENCE</scope>
    <source>
        <strain evidence="2">OF101</strain>
    </source>
</reference>
<organism evidence="2">
    <name type="scientific">Alexandrium catenella</name>
    <name type="common">Red tide dinoflagellate</name>
    <name type="synonym">Gonyaulax catenella</name>
    <dbReference type="NCBI Taxonomy" id="2925"/>
    <lineage>
        <taxon>Eukaryota</taxon>
        <taxon>Sar</taxon>
        <taxon>Alveolata</taxon>
        <taxon>Dinophyceae</taxon>
        <taxon>Gonyaulacales</taxon>
        <taxon>Pyrocystaceae</taxon>
        <taxon>Alexandrium</taxon>
    </lineage>
</organism>
<feature type="region of interest" description="Disordered" evidence="1">
    <location>
        <begin position="197"/>
        <end position="258"/>
    </location>
</feature>
<dbReference type="AlphaFoldDB" id="A0A7S1RKR8"/>
<gene>
    <name evidence="2" type="ORF">ACAT0790_LOCUS45534</name>
</gene>
<feature type="compositionally biased region" description="Polar residues" evidence="1">
    <location>
        <begin position="237"/>
        <end position="246"/>
    </location>
</feature>
<feature type="compositionally biased region" description="Polar residues" evidence="1">
    <location>
        <begin position="1"/>
        <end position="10"/>
    </location>
</feature>
<dbReference type="EMBL" id="HBGE01076020">
    <property type="protein sequence ID" value="CAD9168766.1"/>
    <property type="molecule type" value="Transcribed_RNA"/>
</dbReference>
<evidence type="ECO:0000256" key="1">
    <source>
        <dbReference type="SAM" id="MobiDB-lite"/>
    </source>
</evidence>
<evidence type="ECO:0000313" key="2">
    <source>
        <dbReference type="EMBL" id="CAD9168766.1"/>
    </source>
</evidence>
<proteinExistence type="predicted"/>
<protein>
    <submittedName>
        <fullName evidence="2">Uncharacterized protein</fullName>
    </submittedName>
</protein>